<keyword evidence="3" id="KW-1185">Reference proteome</keyword>
<sequence>MLLLLISLLAAAVVRPVLADFTIYIGKSNDITDVGVTYSSTEMQVHDHSPLSCYDMGHVVPISASSNNDASKGRWACDGCSAKAPRDWIIDRFEMYNKDDAVGHSTDHPFPLFNRSTGAVTLYATGNNNYDMRDINNTFLGTCNRPKHPQEMDCWQLISATFLTHVFTCTSDLVPNDDLWISDE</sequence>
<evidence type="ECO:0000256" key="1">
    <source>
        <dbReference type="SAM" id="SignalP"/>
    </source>
</evidence>
<evidence type="ECO:0000313" key="2">
    <source>
        <dbReference type="EMBL" id="KAK6954645.1"/>
    </source>
</evidence>
<reference evidence="2 3" key="1">
    <citation type="journal article" date="2024" name="Front Chem Biol">
        <title>Unveiling the potential of Daldinia eschscholtzii MFLUCC 19-0629 through bioactivity and bioinformatics studies for enhanced sustainable agriculture production.</title>
        <authorList>
            <person name="Brooks S."/>
            <person name="Weaver J.A."/>
            <person name="Klomchit A."/>
            <person name="Alharthi S.A."/>
            <person name="Onlamun T."/>
            <person name="Nurani R."/>
            <person name="Vong T.K."/>
            <person name="Alberti F."/>
            <person name="Greco C."/>
        </authorList>
    </citation>
    <scope>NUCLEOTIDE SEQUENCE [LARGE SCALE GENOMIC DNA]</scope>
    <source>
        <strain evidence="2">MFLUCC 19-0629</strain>
    </source>
</reference>
<dbReference type="EMBL" id="JBANMG010000004">
    <property type="protein sequence ID" value="KAK6954645.1"/>
    <property type="molecule type" value="Genomic_DNA"/>
</dbReference>
<gene>
    <name evidence="2" type="ORF">Daesc_004612</name>
</gene>
<accession>A0AAX6MPS8</accession>
<keyword evidence="1" id="KW-0732">Signal</keyword>
<dbReference type="Proteomes" id="UP001369815">
    <property type="component" value="Unassembled WGS sequence"/>
</dbReference>
<name>A0AAX6MPS8_9PEZI</name>
<comment type="caution">
    <text evidence="2">The sequence shown here is derived from an EMBL/GenBank/DDBJ whole genome shotgun (WGS) entry which is preliminary data.</text>
</comment>
<evidence type="ECO:0000313" key="3">
    <source>
        <dbReference type="Proteomes" id="UP001369815"/>
    </source>
</evidence>
<feature type="signal peptide" evidence="1">
    <location>
        <begin position="1"/>
        <end position="19"/>
    </location>
</feature>
<dbReference type="AlphaFoldDB" id="A0AAX6MPS8"/>
<proteinExistence type="predicted"/>
<feature type="chain" id="PRO_5043321177" evidence="1">
    <location>
        <begin position="20"/>
        <end position="184"/>
    </location>
</feature>
<protein>
    <submittedName>
        <fullName evidence="2">Uncharacterized protein</fullName>
    </submittedName>
</protein>
<organism evidence="2 3">
    <name type="scientific">Daldinia eschscholtzii</name>
    <dbReference type="NCBI Taxonomy" id="292717"/>
    <lineage>
        <taxon>Eukaryota</taxon>
        <taxon>Fungi</taxon>
        <taxon>Dikarya</taxon>
        <taxon>Ascomycota</taxon>
        <taxon>Pezizomycotina</taxon>
        <taxon>Sordariomycetes</taxon>
        <taxon>Xylariomycetidae</taxon>
        <taxon>Xylariales</taxon>
        <taxon>Hypoxylaceae</taxon>
        <taxon>Daldinia</taxon>
    </lineage>
</organism>